<organism evidence="1 2">
    <name type="scientific">Algibacter lectus</name>
    <dbReference type="NCBI Taxonomy" id="221126"/>
    <lineage>
        <taxon>Bacteria</taxon>
        <taxon>Pseudomonadati</taxon>
        <taxon>Bacteroidota</taxon>
        <taxon>Flavobacteriia</taxon>
        <taxon>Flavobacteriales</taxon>
        <taxon>Flavobacteriaceae</taxon>
        <taxon>Algibacter</taxon>
    </lineage>
</organism>
<reference evidence="1 2" key="1">
    <citation type="journal article" date="2014" name="Genome Announc.">
        <title>Draft Genome Sequences of Marine Flavobacterium Algibacter lectus Strains SS8 and NR4.</title>
        <authorList>
            <person name="Takatani N."/>
            <person name="Nakanishi M."/>
            <person name="Meirelles P."/>
            <person name="Mino S."/>
            <person name="Suda W."/>
            <person name="Oshima K."/>
            <person name="Hattori M."/>
            <person name="Ohkuma M."/>
            <person name="Hosokawa M."/>
            <person name="Miyashita K."/>
            <person name="Thompson F.L."/>
            <person name="Niwa A."/>
            <person name="Sawabe T."/>
            <person name="Sawabe T."/>
        </authorList>
    </citation>
    <scope>NUCLEOTIDE SEQUENCE [LARGE SCALE GENOMIC DNA]</scope>
    <source>
        <strain evidence="2">JCM19274</strain>
    </source>
</reference>
<accession>A0A090WR59</accession>
<evidence type="ECO:0000313" key="2">
    <source>
        <dbReference type="Proteomes" id="UP000029643"/>
    </source>
</evidence>
<name>A0A090WR59_9FLAO</name>
<dbReference type="Proteomes" id="UP000029643">
    <property type="component" value="Unassembled WGS sequence"/>
</dbReference>
<gene>
    <name evidence="1" type="ORF">JCM19274_3007</name>
</gene>
<sequence>MSSLYTSRVFINELFPDRDLVQGGQNSVIYTLDLAYYPQERGPYNYDPAAADGIDSVEARDSWQVLHAN</sequence>
<dbReference type="EMBL" id="BBNU01000007">
    <property type="protein sequence ID" value="GAL79595.1"/>
    <property type="molecule type" value="Genomic_DNA"/>
</dbReference>
<comment type="caution">
    <text evidence="1">The sequence shown here is derived from an EMBL/GenBank/DDBJ whole genome shotgun (WGS) entry which is preliminary data.</text>
</comment>
<proteinExistence type="predicted"/>
<protein>
    <submittedName>
        <fullName evidence="1">Uncharacterized protein</fullName>
    </submittedName>
</protein>
<evidence type="ECO:0000313" key="1">
    <source>
        <dbReference type="EMBL" id="GAL79595.1"/>
    </source>
</evidence>
<dbReference type="AlphaFoldDB" id="A0A090WR59"/>